<feature type="chain" id="PRO_5045451239" description="Secreted protein" evidence="1">
    <location>
        <begin position="21"/>
        <end position="150"/>
    </location>
</feature>
<evidence type="ECO:0008006" key="4">
    <source>
        <dbReference type="Google" id="ProtNLM"/>
    </source>
</evidence>
<evidence type="ECO:0000313" key="3">
    <source>
        <dbReference type="Proteomes" id="UP001276564"/>
    </source>
</evidence>
<sequence>MRRLMISTAAGLIASSAAMAPNSAFAVAATTGTIADECVAYASTLPNVKWGFQYIVTGQSTTYEVGDINYVGNPQGGTTGNGFADVTQVTTVNATCVAINPAGVPNADHSVDASSTTTIDLGTEKVCQNGNTGGQFTTTPVEPYDAACSI</sequence>
<dbReference type="Proteomes" id="UP001276564">
    <property type="component" value="Unassembled WGS sequence"/>
</dbReference>
<name>A0ABU5AXF6_9HYPH</name>
<evidence type="ECO:0000313" key="2">
    <source>
        <dbReference type="EMBL" id="MDX8542002.1"/>
    </source>
</evidence>
<keyword evidence="3" id="KW-1185">Reference proteome</keyword>
<dbReference type="EMBL" id="JAVIIP010000038">
    <property type="protein sequence ID" value="MDX8542002.1"/>
    <property type="molecule type" value="Genomic_DNA"/>
</dbReference>
<protein>
    <recommendedName>
        <fullName evidence="4">Secreted protein</fullName>
    </recommendedName>
</protein>
<keyword evidence="1" id="KW-0732">Signal</keyword>
<organism evidence="2 3">
    <name type="scientific">Mesorhizobium abyssinicae</name>
    <dbReference type="NCBI Taxonomy" id="1209958"/>
    <lineage>
        <taxon>Bacteria</taxon>
        <taxon>Pseudomonadati</taxon>
        <taxon>Pseudomonadota</taxon>
        <taxon>Alphaproteobacteria</taxon>
        <taxon>Hyphomicrobiales</taxon>
        <taxon>Phyllobacteriaceae</taxon>
        <taxon>Mesorhizobium</taxon>
    </lineage>
</organism>
<dbReference type="RefSeq" id="WP_320256260.1">
    <property type="nucleotide sequence ID" value="NZ_JAVIIO010000022.1"/>
</dbReference>
<proteinExistence type="predicted"/>
<feature type="signal peptide" evidence="1">
    <location>
        <begin position="1"/>
        <end position="20"/>
    </location>
</feature>
<gene>
    <name evidence="2" type="ORF">RFM23_30900</name>
</gene>
<evidence type="ECO:0000256" key="1">
    <source>
        <dbReference type="SAM" id="SignalP"/>
    </source>
</evidence>
<accession>A0ABU5AXF6</accession>
<reference evidence="2 3" key="1">
    <citation type="submission" date="2023-08" db="EMBL/GenBank/DDBJ databases">
        <title>Implementing the SeqCode for naming new Mesorhizobium species isolated from Vachellia karroo root nodules.</title>
        <authorList>
            <person name="Van Lill M."/>
        </authorList>
    </citation>
    <scope>NUCLEOTIDE SEQUENCE [LARGE SCALE GENOMIC DNA]</scope>
    <source>
        <strain evidence="2 3">VK4B</strain>
    </source>
</reference>
<comment type="caution">
    <text evidence="2">The sequence shown here is derived from an EMBL/GenBank/DDBJ whole genome shotgun (WGS) entry which is preliminary data.</text>
</comment>